<sequence length="98" mass="11039">MAGQIRITPDQLRSQAKAYTNGSQQVDSVLRSLESTTNQIASEWEGQAFQQYQAQFEQLKPKVQQFSQLLQQINGQLNNAANTLEQTDQSISKSFGFQ</sequence>
<accession>A0A5R8LX41</accession>
<dbReference type="AlphaFoldDB" id="A0A5R8LX41"/>
<dbReference type="Pfam" id="PF06013">
    <property type="entry name" value="WXG100"/>
    <property type="match status" value="1"/>
</dbReference>
<dbReference type="Gene3D" id="1.10.287.1060">
    <property type="entry name" value="ESAT-6-like"/>
    <property type="match status" value="1"/>
</dbReference>
<evidence type="ECO:0000256" key="1">
    <source>
        <dbReference type="RuleBase" id="RU362001"/>
    </source>
</evidence>
<comment type="caution">
    <text evidence="2">The sequence shown here is derived from an EMBL/GenBank/DDBJ whole genome shotgun (WGS) entry which is preliminary data.</text>
</comment>
<organism evidence="2 3">
    <name type="scientific">Lacticaseibacillus zeae</name>
    <name type="common">Lactobacillus zeae</name>
    <dbReference type="NCBI Taxonomy" id="57037"/>
    <lineage>
        <taxon>Bacteria</taxon>
        <taxon>Bacillati</taxon>
        <taxon>Bacillota</taxon>
        <taxon>Bacilli</taxon>
        <taxon>Lactobacillales</taxon>
        <taxon>Lactobacillaceae</taxon>
        <taxon>Lacticaseibacillus</taxon>
    </lineage>
</organism>
<dbReference type="EMBL" id="VBWO01000001">
    <property type="protein sequence ID" value="TLF41856.1"/>
    <property type="molecule type" value="Genomic_DNA"/>
</dbReference>
<proteinExistence type="inferred from homology"/>
<dbReference type="Proteomes" id="UP000309885">
    <property type="component" value="Unassembled WGS sequence"/>
</dbReference>
<evidence type="ECO:0000313" key="3">
    <source>
        <dbReference type="Proteomes" id="UP000309885"/>
    </source>
</evidence>
<name>A0A5R8LX41_LACZE</name>
<dbReference type="NCBIfam" id="TIGR03930">
    <property type="entry name" value="WXG100_ESAT6"/>
    <property type="match status" value="1"/>
</dbReference>
<dbReference type="SUPFAM" id="SSF140453">
    <property type="entry name" value="EsxAB dimer-like"/>
    <property type="match status" value="1"/>
</dbReference>
<comment type="similarity">
    <text evidence="1">Belongs to the WXG100 family.</text>
</comment>
<dbReference type="RefSeq" id="WP_087912686.1">
    <property type="nucleotide sequence ID" value="NZ_VBWO01000001.1"/>
</dbReference>
<gene>
    <name evidence="2" type="ORF">FEI15_01205</name>
</gene>
<protein>
    <recommendedName>
        <fullName evidence="1">ESAT-6-like protein</fullName>
    </recommendedName>
</protein>
<reference evidence="2 3" key="1">
    <citation type="submission" date="2019-05" db="EMBL/GenBank/DDBJ databases">
        <title>Genome-based reclassification of Lactobacillus casei as Lactobacillus casei subsp. casei. subsp.nov., description of Lactobacillus casei subsp. zeae subsp. nov., and emended description of Lactobacillus casei.</title>
        <authorList>
            <person name="Huang C.-H."/>
        </authorList>
    </citation>
    <scope>NUCLEOTIDE SEQUENCE [LARGE SCALE GENOMIC DNA]</scope>
    <source>
        <strain evidence="2 3">CRBIP24.44</strain>
    </source>
</reference>
<dbReference type="InterPro" id="IPR010310">
    <property type="entry name" value="T7SS_ESAT-6-like"/>
</dbReference>
<evidence type="ECO:0000313" key="2">
    <source>
        <dbReference type="EMBL" id="TLF41856.1"/>
    </source>
</evidence>
<dbReference type="InterPro" id="IPR036689">
    <property type="entry name" value="ESAT-6-like_sf"/>
</dbReference>